<dbReference type="Proteomes" id="UP001523262">
    <property type="component" value="Unassembled WGS sequence"/>
</dbReference>
<keyword evidence="1" id="KW-0812">Transmembrane</keyword>
<organism evidence="2 3">
    <name type="scientific">Neobacillus pocheonensis</name>
    <dbReference type="NCBI Taxonomy" id="363869"/>
    <lineage>
        <taxon>Bacteria</taxon>
        <taxon>Bacillati</taxon>
        <taxon>Bacillota</taxon>
        <taxon>Bacilli</taxon>
        <taxon>Bacillales</taxon>
        <taxon>Bacillaceae</taxon>
        <taxon>Neobacillus</taxon>
    </lineage>
</organism>
<protein>
    <submittedName>
        <fullName evidence="2">Uncharacterized protein</fullName>
    </submittedName>
</protein>
<evidence type="ECO:0000313" key="3">
    <source>
        <dbReference type="Proteomes" id="UP001523262"/>
    </source>
</evidence>
<comment type="caution">
    <text evidence="2">The sequence shown here is derived from an EMBL/GenBank/DDBJ whole genome shotgun (WGS) entry which is preliminary data.</text>
</comment>
<accession>A0ABT0WI40</accession>
<sequence>MNTRVRLGIFWGAIIASIVIVINFFRHLLGGGRRHFGGDQNGFRSEGWGRQGGFRAHQFMNGPHHGGEFHLFGFLLFLIIGLAVLVLIVRWLRRKAKTSSMQQFIETPLASSHIPVINQNATILDQWEKNLANKKEIE</sequence>
<keyword evidence="1" id="KW-1133">Transmembrane helix</keyword>
<name>A0ABT0WI40_9BACI</name>
<gene>
    <name evidence="2" type="ORF">NDK43_31415</name>
</gene>
<keyword evidence="1" id="KW-0472">Membrane</keyword>
<evidence type="ECO:0000313" key="2">
    <source>
        <dbReference type="EMBL" id="MCM2535977.1"/>
    </source>
</evidence>
<evidence type="ECO:0000256" key="1">
    <source>
        <dbReference type="SAM" id="Phobius"/>
    </source>
</evidence>
<keyword evidence="3" id="KW-1185">Reference proteome</keyword>
<feature type="transmembrane region" description="Helical" evidence="1">
    <location>
        <begin position="69"/>
        <end position="92"/>
    </location>
</feature>
<proteinExistence type="predicted"/>
<dbReference type="EMBL" id="JAMQCR010000003">
    <property type="protein sequence ID" value="MCM2535977.1"/>
    <property type="molecule type" value="Genomic_DNA"/>
</dbReference>
<reference evidence="2 3" key="1">
    <citation type="submission" date="2022-06" db="EMBL/GenBank/DDBJ databases">
        <authorList>
            <person name="Jeon C.O."/>
        </authorList>
    </citation>
    <scope>NUCLEOTIDE SEQUENCE [LARGE SCALE GENOMIC DNA]</scope>
    <source>
        <strain evidence="2 3">KCTC 13943</strain>
    </source>
</reference>
<feature type="transmembrane region" description="Helical" evidence="1">
    <location>
        <begin position="7"/>
        <end position="25"/>
    </location>
</feature>